<evidence type="ECO:0000259" key="10">
    <source>
        <dbReference type="PROSITE" id="PS50011"/>
    </source>
</evidence>
<keyword evidence="2" id="KW-0723">Serine/threonine-protein kinase</keyword>
<keyword evidence="4" id="KW-0547">Nucleotide-binding</keyword>
<feature type="domain" description="Protein kinase" evidence="10">
    <location>
        <begin position="153"/>
        <end position="436"/>
    </location>
</feature>
<name>A0A8J7GP41_9ACTN</name>
<sequence length="741" mass="77802">MTICDRPGCGGTVEDGYCDVAGHAYGTAPAGATGSSASVATSPSSGPATIGLSSARGSRRPGSGRTSGRTVGRGTLGAGLIDIAPVPYRDPATAVLDTAEVPERKRFCSRCSEPVGRASGDRPGRTEGFCKACGHAYSFTPKLRRGELLGGQYEVLGPIAHGGLGWIYLAKDRNVSDAWRVLKGLLDSGDADAMAAAVAERRFLAEVDHPNIVKIYNFVQHVDATSGENVGYTVMEYVGGRSLRDILLDERAAGGHQGPLPAERAIAYMLEILPALGYLHQRGLLFCDFKPDNVIQTEEQLKLIDLGGVRRIDDLDSAIYGTVGYQAPEIADEGPSVSSDLYTVGRTLAVLSLNFQGYATTRSDALPPVSATPELADAESFHRFLRRATHLTPDLRFASAADMAEQLTGVLRELLASRDGQPRPAPSTLFGPEQRVAPADPDPAEAAACLPVPLVDLTDPAAGFLASITVTDPAELLALLAAAPRTTLEVTLRRVRAHLAAGDVPAASAELAQVPADEALDWRVGWFKGIAALSAGDTTGATALFDAVYDALPGEAAPKLALAATAECAADLATADRYYELVWRTDRGYVGAAFGLARVRVAAGRHTAARDALDAVPHTSSHHLTAQLAAITAHVNGRAPGDLSAAELLAAGARLDALTVDAERRGWIVLDLLSAALAWHDAGRPGGEPPGARLLGTGLTERDLRTGLEAAYRTLARLAPDAATRVNLVDQANVVRPRTWV</sequence>
<organism evidence="11 12">
    <name type="scientific">Longispora fulva</name>
    <dbReference type="NCBI Taxonomy" id="619741"/>
    <lineage>
        <taxon>Bacteria</taxon>
        <taxon>Bacillati</taxon>
        <taxon>Actinomycetota</taxon>
        <taxon>Actinomycetes</taxon>
        <taxon>Micromonosporales</taxon>
        <taxon>Micromonosporaceae</taxon>
        <taxon>Longispora</taxon>
    </lineage>
</organism>
<evidence type="ECO:0000256" key="5">
    <source>
        <dbReference type="ARBA" id="ARBA00022777"/>
    </source>
</evidence>
<dbReference type="InterPro" id="IPR000719">
    <property type="entry name" value="Prot_kinase_dom"/>
</dbReference>
<dbReference type="Gene3D" id="1.25.40.10">
    <property type="entry name" value="Tetratricopeptide repeat domain"/>
    <property type="match status" value="1"/>
</dbReference>
<dbReference type="Pfam" id="PF00069">
    <property type="entry name" value="Pkinase"/>
    <property type="match status" value="1"/>
</dbReference>
<protein>
    <recommendedName>
        <fullName evidence="1">non-specific serine/threonine protein kinase</fullName>
        <ecNumber evidence="1">2.7.11.1</ecNumber>
    </recommendedName>
</protein>
<dbReference type="Pfam" id="PF16918">
    <property type="entry name" value="PknG_TPR"/>
    <property type="match status" value="1"/>
</dbReference>
<evidence type="ECO:0000256" key="7">
    <source>
        <dbReference type="ARBA" id="ARBA00047899"/>
    </source>
</evidence>
<dbReference type="InterPro" id="IPR031634">
    <property type="entry name" value="PknG_rubred"/>
</dbReference>
<dbReference type="InterPro" id="IPR031636">
    <property type="entry name" value="PknG_TPR"/>
</dbReference>
<dbReference type="Gene3D" id="3.30.200.20">
    <property type="entry name" value="Phosphorylase Kinase, domain 1"/>
    <property type="match status" value="1"/>
</dbReference>
<feature type="region of interest" description="Disordered" evidence="9">
    <location>
        <begin position="29"/>
        <end position="73"/>
    </location>
</feature>
<evidence type="ECO:0000256" key="3">
    <source>
        <dbReference type="ARBA" id="ARBA00022679"/>
    </source>
</evidence>
<dbReference type="Proteomes" id="UP000622552">
    <property type="component" value="Unassembled WGS sequence"/>
</dbReference>
<dbReference type="GO" id="GO:0004674">
    <property type="term" value="F:protein serine/threonine kinase activity"/>
    <property type="evidence" value="ECO:0007669"/>
    <property type="project" value="UniProtKB-KW"/>
</dbReference>
<dbReference type="SUPFAM" id="SSF56112">
    <property type="entry name" value="Protein kinase-like (PK-like)"/>
    <property type="match status" value="1"/>
</dbReference>
<evidence type="ECO:0000256" key="8">
    <source>
        <dbReference type="ARBA" id="ARBA00048679"/>
    </source>
</evidence>
<keyword evidence="12" id="KW-1185">Reference proteome</keyword>
<dbReference type="EC" id="2.7.11.1" evidence="1"/>
<evidence type="ECO:0000256" key="9">
    <source>
        <dbReference type="SAM" id="MobiDB-lite"/>
    </source>
</evidence>
<dbReference type="GO" id="GO:0005524">
    <property type="term" value="F:ATP binding"/>
    <property type="evidence" value="ECO:0007669"/>
    <property type="project" value="UniProtKB-KW"/>
</dbReference>
<keyword evidence="5 11" id="KW-0418">Kinase</keyword>
<dbReference type="SUPFAM" id="SSF48452">
    <property type="entry name" value="TPR-like"/>
    <property type="match status" value="1"/>
</dbReference>
<dbReference type="AlphaFoldDB" id="A0A8J7GP41"/>
<dbReference type="Gene3D" id="1.10.510.10">
    <property type="entry name" value="Transferase(Phosphotransferase) domain 1"/>
    <property type="match status" value="1"/>
</dbReference>
<evidence type="ECO:0000256" key="6">
    <source>
        <dbReference type="ARBA" id="ARBA00022840"/>
    </source>
</evidence>
<dbReference type="CDD" id="cd14014">
    <property type="entry name" value="STKc_PknB_like"/>
    <property type="match status" value="1"/>
</dbReference>
<proteinExistence type="predicted"/>
<dbReference type="EMBL" id="JADOUF010000001">
    <property type="protein sequence ID" value="MBG6135268.1"/>
    <property type="molecule type" value="Genomic_DNA"/>
</dbReference>
<evidence type="ECO:0000256" key="1">
    <source>
        <dbReference type="ARBA" id="ARBA00012513"/>
    </source>
</evidence>
<evidence type="ECO:0000256" key="2">
    <source>
        <dbReference type="ARBA" id="ARBA00022527"/>
    </source>
</evidence>
<dbReference type="PANTHER" id="PTHR24363">
    <property type="entry name" value="SERINE/THREONINE PROTEIN KINASE"/>
    <property type="match status" value="1"/>
</dbReference>
<reference evidence="11" key="1">
    <citation type="submission" date="2020-11" db="EMBL/GenBank/DDBJ databases">
        <title>Sequencing the genomes of 1000 actinobacteria strains.</title>
        <authorList>
            <person name="Klenk H.-P."/>
        </authorList>
    </citation>
    <scope>NUCLEOTIDE SEQUENCE</scope>
    <source>
        <strain evidence="11">DSM 45356</strain>
    </source>
</reference>
<accession>A0A8J7GP41</accession>
<dbReference type="InterPro" id="IPR011990">
    <property type="entry name" value="TPR-like_helical_dom_sf"/>
</dbReference>
<comment type="catalytic activity">
    <reaction evidence="7">
        <text>L-threonyl-[protein] + ATP = O-phospho-L-threonyl-[protein] + ADP + H(+)</text>
        <dbReference type="Rhea" id="RHEA:46608"/>
        <dbReference type="Rhea" id="RHEA-COMP:11060"/>
        <dbReference type="Rhea" id="RHEA-COMP:11605"/>
        <dbReference type="ChEBI" id="CHEBI:15378"/>
        <dbReference type="ChEBI" id="CHEBI:30013"/>
        <dbReference type="ChEBI" id="CHEBI:30616"/>
        <dbReference type="ChEBI" id="CHEBI:61977"/>
        <dbReference type="ChEBI" id="CHEBI:456216"/>
        <dbReference type="EC" id="2.7.11.1"/>
    </reaction>
</comment>
<dbReference type="FunFam" id="3.30.200.20:FF:000205">
    <property type="entry name" value="Serine/threonine protein kinase"/>
    <property type="match status" value="1"/>
</dbReference>
<keyword evidence="6" id="KW-0067">ATP-binding</keyword>
<gene>
    <name evidence="11" type="ORF">IW245_001462</name>
</gene>
<evidence type="ECO:0000256" key="4">
    <source>
        <dbReference type="ARBA" id="ARBA00022741"/>
    </source>
</evidence>
<dbReference type="FunFam" id="1.10.510.10:FF:000306">
    <property type="entry name" value="Serine/threonine protein kinase"/>
    <property type="match status" value="1"/>
</dbReference>
<dbReference type="InterPro" id="IPR011009">
    <property type="entry name" value="Kinase-like_dom_sf"/>
</dbReference>
<dbReference type="Pfam" id="PF16919">
    <property type="entry name" value="PknG_rubred"/>
    <property type="match status" value="1"/>
</dbReference>
<evidence type="ECO:0000313" key="11">
    <source>
        <dbReference type="EMBL" id="MBG6135268.1"/>
    </source>
</evidence>
<comment type="catalytic activity">
    <reaction evidence="8">
        <text>L-seryl-[protein] + ATP = O-phospho-L-seryl-[protein] + ADP + H(+)</text>
        <dbReference type="Rhea" id="RHEA:17989"/>
        <dbReference type="Rhea" id="RHEA-COMP:9863"/>
        <dbReference type="Rhea" id="RHEA-COMP:11604"/>
        <dbReference type="ChEBI" id="CHEBI:15378"/>
        <dbReference type="ChEBI" id="CHEBI:29999"/>
        <dbReference type="ChEBI" id="CHEBI:30616"/>
        <dbReference type="ChEBI" id="CHEBI:83421"/>
        <dbReference type="ChEBI" id="CHEBI:456216"/>
        <dbReference type="EC" id="2.7.11.1"/>
    </reaction>
</comment>
<keyword evidence="3 11" id="KW-0808">Transferase</keyword>
<evidence type="ECO:0000313" key="12">
    <source>
        <dbReference type="Proteomes" id="UP000622552"/>
    </source>
</evidence>
<comment type="caution">
    <text evidence="11">The sequence shown here is derived from an EMBL/GenBank/DDBJ whole genome shotgun (WGS) entry which is preliminary data.</text>
</comment>
<dbReference type="PROSITE" id="PS50011">
    <property type="entry name" value="PROTEIN_KINASE_DOM"/>
    <property type="match status" value="1"/>
</dbReference>
<dbReference type="RefSeq" id="WP_197002403.1">
    <property type="nucleotide sequence ID" value="NZ_BONS01000003.1"/>
</dbReference>
<dbReference type="PANTHER" id="PTHR24363:SF0">
    <property type="entry name" value="SERINE_THREONINE KINASE LIKE DOMAIN CONTAINING 1"/>
    <property type="match status" value="1"/>
</dbReference>